<comment type="caution">
    <text evidence="1">The sequence shown here is derived from an EMBL/GenBank/DDBJ whole genome shotgun (WGS) entry which is preliminary data.</text>
</comment>
<name>A0A9Q7K657_9ENTR</name>
<sequence>MKITPLFFVIFSLSTLTACRSAPPDKVEQINHLQVPLILPGEKPPAVQTSHIASLFQENKQQIDSLTNSLKSQYLQDASAKDIFKEDSPVQRVYASLTKLEQLDMVNQQYLKDKNEAGLRNINLALKPLITG</sequence>
<evidence type="ECO:0008006" key="3">
    <source>
        <dbReference type="Google" id="ProtNLM"/>
    </source>
</evidence>
<protein>
    <recommendedName>
        <fullName evidence="3">Lipoprotein</fullName>
    </recommendedName>
</protein>
<proteinExistence type="predicted"/>
<dbReference type="Proteomes" id="UP000282263">
    <property type="component" value="Unassembled WGS sequence"/>
</dbReference>
<evidence type="ECO:0000313" key="2">
    <source>
        <dbReference type="Proteomes" id="UP000282263"/>
    </source>
</evidence>
<gene>
    <name evidence="1" type="ORF">EKN29_07565</name>
</gene>
<evidence type="ECO:0000313" key="1">
    <source>
        <dbReference type="EMBL" id="RTQ25408.1"/>
    </source>
</evidence>
<dbReference type="AlphaFoldDB" id="A0A9Q7K657"/>
<dbReference type="PROSITE" id="PS51257">
    <property type="entry name" value="PROKAR_LIPOPROTEIN"/>
    <property type="match status" value="1"/>
</dbReference>
<dbReference type="RefSeq" id="WP_126815928.1">
    <property type="nucleotide sequence ID" value="NZ_JAJHUL010000007.1"/>
</dbReference>
<reference evidence="1 2" key="1">
    <citation type="submission" date="2018-12" db="EMBL/GenBank/DDBJ databases">
        <title>The Batch Genome Submission of Enterobacter spp. strains.</title>
        <authorList>
            <person name="Wei L."/>
            <person name="Wu W."/>
            <person name="Lin J."/>
            <person name="Zhang X."/>
            <person name="Feng Y."/>
            <person name="Zong Z."/>
        </authorList>
    </citation>
    <scope>NUCLEOTIDE SEQUENCE [LARGE SCALE GENOMIC DNA]</scope>
    <source>
        <strain evidence="1 2">SCEM020047</strain>
    </source>
</reference>
<organism evidence="1 2">
    <name type="scientific">Enterobacter mori</name>
    <dbReference type="NCBI Taxonomy" id="539813"/>
    <lineage>
        <taxon>Bacteria</taxon>
        <taxon>Pseudomonadati</taxon>
        <taxon>Pseudomonadota</taxon>
        <taxon>Gammaproteobacteria</taxon>
        <taxon>Enterobacterales</taxon>
        <taxon>Enterobacteriaceae</taxon>
        <taxon>Enterobacter</taxon>
    </lineage>
</organism>
<accession>A0A9Q7K657</accession>
<dbReference type="EMBL" id="RXPP01000006">
    <property type="protein sequence ID" value="RTQ25408.1"/>
    <property type="molecule type" value="Genomic_DNA"/>
</dbReference>